<dbReference type="Proteomes" id="UP000236754">
    <property type="component" value="Unassembled WGS sequence"/>
</dbReference>
<dbReference type="PANTHER" id="PTHR44845">
    <property type="entry name" value="CARRIER DOMAIN-CONTAINING PROTEIN"/>
    <property type="match status" value="1"/>
</dbReference>
<reference evidence="6 7" key="1">
    <citation type="submission" date="2016-10" db="EMBL/GenBank/DDBJ databases">
        <authorList>
            <person name="de Groot N.N."/>
        </authorList>
    </citation>
    <scope>NUCLEOTIDE SEQUENCE [LARGE SCALE GENOMIC DNA]</scope>
    <source>
        <strain evidence="6 7">CGMCC 4.2023</strain>
    </source>
</reference>
<dbReference type="EMBL" id="FNVU01000015">
    <property type="protein sequence ID" value="SEG84510.1"/>
    <property type="molecule type" value="Genomic_DNA"/>
</dbReference>
<gene>
    <name evidence="6" type="ORF">SAMN05216223_11587</name>
</gene>
<dbReference type="InterPro" id="IPR020845">
    <property type="entry name" value="AMP-binding_CS"/>
</dbReference>
<organism evidence="6 7">
    <name type="scientific">Actinacidiphila yanglinensis</name>
    <dbReference type="NCBI Taxonomy" id="310779"/>
    <lineage>
        <taxon>Bacteria</taxon>
        <taxon>Bacillati</taxon>
        <taxon>Actinomycetota</taxon>
        <taxon>Actinomycetes</taxon>
        <taxon>Kitasatosporales</taxon>
        <taxon>Streptomycetaceae</taxon>
        <taxon>Actinacidiphila</taxon>
    </lineage>
</organism>
<feature type="compositionally biased region" description="Low complexity" evidence="3">
    <location>
        <begin position="51"/>
        <end position="80"/>
    </location>
</feature>
<dbReference type="Pfam" id="PF00155">
    <property type="entry name" value="Aminotran_1_2"/>
    <property type="match status" value="1"/>
</dbReference>
<evidence type="ECO:0000256" key="2">
    <source>
        <dbReference type="ARBA" id="ARBA00022553"/>
    </source>
</evidence>
<evidence type="ECO:0000313" key="6">
    <source>
        <dbReference type="EMBL" id="SEG84510.1"/>
    </source>
</evidence>
<evidence type="ECO:0000256" key="1">
    <source>
        <dbReference type="ARBA" id="ARBA00022450"/>
    </source>
</evidence>
<dbReference type="InterPro" id="IPR045851">
    <property type="entry name" value="AMP-bd_C_sf"/>
</dbReference>
<dbReference type="Gene3D" id="3.40.640.10">
    <property type="entry name" value="Type I PLP-dependent aspartate aminotransferase-like (Major domain)"/>
    <property type="match status" value="1"/>
</dbReference>
<feature type="domain" description="Aminotransferase class I/classII large" evidence="4">
    <location>
        <begin position="880"/>
        <end position="1218"/>
    </location>
</feature>
<protein>
    <submittedName>
        <fullName evidence="6">Amino acid adenylation domain-containing protein</fullName>
    </submittedName>
</protein>
<keyword evidence="2" id="KW-0597">Phosphoprotein</keyword>
<keyword evidence="1" id="KW-0596">Phosphopantetheine</keyword>
<dbReference type="GO" id="GO:0030170">
    <property type="term" value="F:pyridoxal phosphate binding"/>
    <property type="evidence" value="ECO:0007669"/>
    <property type="project" value="InterPro"/>
</dbReference>
<feature type="region of interest" description="Disordered" evidence="3">
    <location>
        <begin position="51"/>
        <end position="81"/>
    </location>
</feature>
<accession>A0A1H6DH32</accession>
<dbReference type="Pfam" id="PF00501">
    <property type="entry name" value="AMP-binding"/>
    <property type="match status" value="1"/>
</dbReference>
<dbReference type="OrthoDB" id="2472181at2"/>
<feature type="region of interest" description="Disordered" evidence="3">
    <location>
        <begin position="709"/>
        <end position="732"/>
    </location>
</feature>
<sequence>MTSSTRSWPDSYTSTGFTAARVGGHRATAYAVALHTVFDAVCRDGQVAVAAPAGGDVPNPTGRTGPAPAPRGTTRTGPTAIDPTGVELTRIDLTRLDPETATLADLAALLSGSPPALAPGAGPEPSHLVSTLAERDHNDLMARLRPATALHIDEAGARVTLSVAAGEDTQGLPALVERAWALVTADSAGEELPLQDLLAPCATRPIPIAPDEPPLFIARFSAVCAEHPGRVAVSEADGVTTYRELERMADLVAAQFEERGLGAGSRIVLVPNRDRVLVVAVVAAYKVGATVSVLNPALPLDHLEHCVGLAGADLVLDLAGTGVRGAVTTLTTQGTPAARFHDDRLGPDDPAVLTFTSGTTGSPKAVLGRYGSLTYFFDWMDRVLGPLAGARFGMCSSIGHDPLQRDIMTPLYLGGTICVPKERDLTDPVALPRWLAAAGVAVICVNPAATALLTGGGPGTLTGLRRVFFVGSALTREQARGLMLAAPGAELVNLYGSTETQRAVGFFRLPAADRLDLLPAVVPVGTGMKDAELLVLTPGGRRCLPLQRGQIAVRSPYVGLGYAGDPALTEARFRRDVPAGEAGVPLYLTGDIGYISPRHGVVFAGREDAQIKINGHRVELTEISEACRRHPLVHDAACVVVDVDGHPTIVSFLVPIDDTIRFEPERFRAALGATRPTHLLPHQVRTVPTLPLTANGKLDQAQLVALAHAPGGEGRGGDTGGDEPPSTPGPERHAEILLGEFVRRHTGLDRFPMDVPLTALGVDSLRFVSLVSRLGSGWRTRYGSRLTHTMTAAELIAATSMEPDEDAPLSGSGSVVAAAAFPSTYAPARPPEQSLIAPPAEVSVAPYAKTPGGRSGPQRVRTASKVTETTVEVDGRHLEHLCSNSYLGLGGDAGIRRRVAAFVNSATSLAPHGSSAINGHSQEHERLATLLRRIFRAEAVTLFSSGYLANASAIPLVAGPGGTVFVDERSHRSVLDGCVLSGAVLHVYRHQDVEDLAAQLKAHAPGPGSVITAEALSGSTGGIADLPGLASCARDFGCTLYVDEASSLGQIGPTGRGIEEHFGMTGCIDVRVGSLGKALASSGGFVTCGGRLAERLRGDRGAVFSTPISPIGAFVAAEAAATLLRDGAGLVGRLRRNGDRWREALHAEGFGTGASAAAIVPLGAGGDDAADRWFSAALDAGLLTVPLSGTWGTGIGALRTAVTAAHDPDGFPALARRLRAAAAAAGIAPPTDRNHDG</sequence>
<dbReference type="SUPFAM" id="SSF56801">
    <property type="entry name" value="Acetyl-CoA synthetase-like"/>
    <property type="match status" value="1"/>
</dbReference>
<dbReference type="PANTHER" id="PTHR44845:SF4">
    <property type="entry name" value="NONRIBOSOMAL PEPTIDE SYNTHASE INPA"/>
    <property type="match status" value="1"/>
</dbReference>
<dbReference type="InterPro" id="IPR015421">
    <property type="entry name" value="PyrdxlP-dep_Trfase_major"/>
</dbReference>
<evidence type="ECO:0000313" key="7">
    <source>
        <dbReference type="Proteomes" id="UP000236754"/>
    </source>
</evidence>
<dbReference type="Gene3D" id="3.40.50.12780">
    <property type="entry name" value="N-terminal domain of ligase-like"/>
    <property type="match status" value="1"/>
</dbReference>
<dbReference type="InterPro" id="IPR015422">
    <property type="entry name" value="PyrdxlP-dep_Trfase_small"/>
</dbReference>
<keyword evidence="7" id="KW-1185">Reference proteome</keyword>
<dbReference type="AlphaFoldDB" id="A0A1H6DH32"/>
<evidence type="ECO:0000256" key="3">
    <source>
        <dbReference type="SAM" id="MobiDB-lite"/>
    </source>
</evidence>
<dbReference type="Gene3D" id="3.30.300.30">
    <property type="match status" value="1"/>
</dbReference>
<evidence type="ECO:0000259" key="4">
    <source>
        <dbReference type="Pfam" id="PF00155"/>
    </source>
</evidence>
<dbReference type="InterPro" id="IPR004839">
    <property type="entry name" value="Aminotransferase_I/II_large"/>
</dbReference>
<feature type="domain" description="AMP-dependent synthetase/ligase" evidence="5">
    <location>
        <begin position="222"/>
        <end position="562"/>
    </location>
</feature>
<dbReference type="PROSITE" id="PS00455">
    <property type="entry name" value="AMP_BINDING"/>
    <property type="match status" value="1"/>
</dbReference>
<proteinExistence type="predicted"/>
<dbReference type="RefSeq" id="WP_103888927.1">
    <property type="nucleotide sequence ID" value="NZ_FNVU01000015.1"/>
</dbReference>
<evidence type="ECO:0000259" key="5">
    <source>
        <dbReference type="Pfam" id="PF00501"/>
    </source>
</evidence>
<dbReference type="InterPro" id="IPR015424">
    <property type="entry name" value="PyrdxlP-dep_Trfase"/>
</dbReference>
<dbReference type="InterPro" id="IPR042099">
    <property type="entry name" value="ANL_N_sf"/>
</dbReference>
<dbReference type="Gene3D" id="3.90.1150.10">
    <property type="entry name" value="Aspartate Aminotransferase, domain 1"/>
    <property type="match status" value="1"/>
</dbReference>
<dbReference type="SUPFAM" id="SSF53383">
    <property type="entry name" value="PLP-dependent transferases"/>
    <property type="match status" value="1"/>
</dbReference>
<dbReference type="InterPro" id="IPR000873">
    <property type="entry name" value="AMP-dep_synth/lig_dom"/>
</dbReference>
<name>A0A1H6DH32_9ACTN</name>